<accession>R7SFP1</accession>
<dbReference type="AlphaFoldDB" id="R7SFP1"/>
<dbReference type="GeneID" id="18675942"/>
<protein>
    <submittedName>
        <fullName evidence="1">Uncharacterized protein</fullName>
    </submittedName>
</protein>
<dbReference type="EMBL" id="JH718137">
    <property type="protein sequence ID" value="EJC97528.1"/>
    <property type="molecule type" value="Genomic_DNA"/>
</dbReference>
<dbReference type="Proteomes" id="UP000053630">
    <property type="component" value="Unassembled WGS sequence"/>
</dbReference>
<sequence length="162" mass="17545">MGSRVSLGICDGPNCERGYHTTGGERINHMTPTFGSNSQFDVGQEQFSGTPTSVRGIPQLNPNDSTHSRESAKLDEKASCMNTTWPEERRRQVQSAVARTTPSISAAVSNTTCCSTEQLHYIDHVQRLPPWVTARSRLTPITFAMLTLFSLAGAGSTSATAQ</sequence>
<reference evidence="2" key="1">
    <citation type="journal article" date="2012" name="Science">
        <title>The Paleozoic origin of enzymatic lignin decomposition reconstructed from 31 fungal genomes.</title>
        <authorList>
            <person name="Floudas D."/>
            <person name="Binder M."/>
            <person name="Riley R."/>
            <person name="Barry K."/>
            <person name="Blanchette R.A."/>
            <person name="Henrissat B."/>
            <person name="Martinez A.T."/>
            <person name="Otillar R."/>
            <person name="Spatafora J.W."/>
            <person name="Yadav J.S."/>
            <person name="Aerts A."/>
            <person name="Benoit I."/>
            <person name="Boyd A."/>
            <person name="Carlson A."/>
            <person name="Copeland A."/>
            <person name="Coutinho P.M."/>
            <person name="de Vries R.P."/>
            <person name="Ferreira P."/>
            <person name="Findley K."/>
            <person name="Foster B."/>
            <person name="Gaskell J."/>
            <person name="Glotzer D."/>
            <person name="Gorecki P."/>
            <person name="Heitman J."/>
            <person name="Hesse C."/>
            <person name="Hori C."/>
            <person name="Igarashi K."/>
            <person name="Jurgens J.A."/>
            <person name="Kallen N."/>
            <person name="Kersten P."/>
            <person name="Kohler A."/>
            <person name="Kuees U."/>
            <person name="Kumar T.K.A."/>
            <person name="Kuo A."/>
            <person name="LaButti K."/>
            <person name="Larrondo L.F."/>
            <person name="Lindquist E."/>
            <person name="Ling A."/>
            <person name="Lombard V."/>
            <person name="Lucas S."/>
            <person name="Lundell T."/>
            <person name="Martin R."/>
            <person name="McLaughlin D.J."/>
            <person name="Morgenstern I."/>
            <person name="Morin E."/>
            <person name="Murat C."/>
            <person name="Nagy L.G."/>
            <person name="Nolan M."/>
            <person name="Ohm R.A."/>
            <person name="Patyshakuliyeva A."/>
            <person name="Rokas A."/>
            <person name="Ruiz-Duenas F.J."/>
            <person name="Sabat G."/>
            <person name="Salamov A."/>
            <person name="Samejima M."/>
            <person name="Schmutz J."/>
            <person name="Slot J.C."/>
            <person name="St John F."/>
            <person name="Stenlid J."/>
            <person name="Sun H."/>
            <person name="Sun S."/>
            <person name="Syed K."/>
            <person name="Tsang A."/>
            <person name="Wiebenga A."/>
            <person name="Young D."/>
            <person name="Pisabarro A."/>
            <person name="Eastwood D.C."/>
            <person name="Martin F."/>
            <person name="Cullen D."/>
            <person name="Grigoriev I.V."/>
            <person name="Hibbett D.S."/>
        </authorList>
    </citation>
    <scope>NUCLEOTIDE SEQUENCE [LARGE SCALE GENOMIC DNA]</scope>
    <source>
        <strain evidence="2">MF3/22</strain>
    </source>
</reference>
<dbReference type="RefSeq" id="XP_007272208.1">
    <property type="nucleotide sequence ID" value="XM_007272146.1"/>
</dbReference>
<keyword evidence="2" id="KW-1185">Reference proteome</keyword>
<gene>
    <name evidence="1" type="ORF">FOMMEDRAFT_162957</name>
</gene>
<evidence type="ECO:0000313" key="2">
    <source>
        <dbReference type="Proteomes" id="UP000053630"/>
    </source>
</evidence>
<organism evidence="1 2">
    <name type="scientific">Fomitiporia mediterranea (strain MF3/22)</name>
    <name type="common">Grapevine white-rot fungus</name>
    <dbReference type="NCBI Taxonomy" id="694068"/>
    <lineage>
        <taxon>Eukaryota</taxon>
        <taxon>Fungi</taxon>
        <taxon>Dikarya</taxon>
        <taxon>Basidiomycota</taxon>
        <taxon>Agaricomycotina</taxon>
        <taxon>Agaricomycetes</taxon>
        <taxon>Hymenochaetales</taxon>
        <taxon>Hymenochaetaceae</taxon>
        <taxon>Fomitiporia</taxon>
    </lineage>
</organism>
<name>R7SFP1_FOMME</name>
<dbReference type="KEGG" id="fme:FOMMEDRAFT_162957"/>
<evidence type="ECO:0000313" key="1">
    <source>
        <dbReference type="EMBL" id="EJC97528.1"/>
    </source>
</evidence>
<proteinExistence type="predicted"/>